<dbReference type="InterPro" id="IPR000719">
    <property type="entry name" value="Prot_kinase_dom"/>
</dbReference>
<dbReference type="Pfam" id="PF00069">
    <property type="entry name" value="Pkinase"/>
    <property type="match status" value="1"/>
</dbReference>
<feature type="domain" description="U-box" evidence="7">
    <location>
        <begin position="153"/>
        <end position="226"/>
    </location>
</feature>
<dbReference type="GO" id="GO:0061630">
    <property type="term" value="F:ubiquitin protein ligase activity"/>
    <property type="evidence" value="ECO:0007669"/>
    <property type="project" value="UniProtKB-EC"/>
</dbReference>
<evidence type="ECO:0000259" key="7">
    <source>
        <dbReference type="PROSITE" id="PS51698"/>
    </source>
</evidence>
<gene>
    <name evidence="8" type="ORF">LUZ63_010439</name>
</gene>
<dbReference type="InterPro" id="IPR051348">
    <property type="entry name" value="U-box_ubiquitin_ligases"/>
</dbReference>
<comment type="catalytic activity">
    <reaction evidence="1">
        <text>S-ubiquitinyl-[E2 ubiquitin-conjugating enzyme]-L-cysteine + [acceptor protein]-L-lysine = [E2 ubiquitin-conjugating enzyme]-L-cysteine + N(6)-ubiquitinyl-[acceptor protein]-L-lysine.</text>
        <dbReference type="EC" id="2.3.2.27"/>
    </reaction>
</comment>
<dbReference type="InterPro" id="IPR003613">
    <property type="entry name" value="Ubox_domain"/>
</dbReference>
<dbReference type="Pfam" id="PF04564">
    <property type="entry name" value="U-box"/>
    <property type="match status" value="1"/>
</dbReference>
<dbReference type="AlphaFoldDB" id="A0A9Q0CGV8"/>
<dbReference type="SUPFAM" id="SSF57850">
    <property type="entry name" value="RING/U-box"/>
    <property type="match status" value="1"/>
</dbReference>
<dbReference type="PANTHER" id="PTHR45647:SF100">
    <property type="entry name" value="U-BOX DOMAIN-CONTAINING PROTEIN 33"/>
    <property type="match status" value="1"/>
</dbReference>
<dbReference type="Gene3D" id="3.30.40.10">
    <property type="entry name" value="Zinc/RING finger domain, C3HC4 (zinc finger)"/>
    <property type="match status" value="1"/>
</dbReference>
<dbReference type="SMART" id="SM00504">
    <property type="entry name" value="Ubox"/>
    <property type="match status" value="1"/>
</dbReference>
<comment type="pathway">
    <text evidence="2">Protein modification; protein ubiquitination.</text>
</comment>
<protein>
    <recommendedName>
        <fullName evidence="3">RING-type E3 ubiquitin transferase</fullName>
        <ecNumber evidence="3">2.3.2.27</ecNumber>
    </recommendedName>
</protein>
<dbReference type="InterPro" id="IPR011009">
    <property type="entry name" value="Kinase-like_dom_sf"/>
</dbReference>
<dbReference type="PROSITE" id="PS50011">
    <property type="entry name" value="PROTEIN_KINASE_DOM"/>
    <property type="match status" value="1"/>
</dbReference>
<evidence type="ECO:0000256" key="4">
    <source>
        <dbReference type="ARBA" id="ARBA00022679"/>
    </source>
</evidence>
<keyword evidence="4" id="KW-0808">Transferase</keyword>
<dbReference type="EC" id="2.3.2.27" evidence="3"/>
<comment type="caution">
    <text evidence="8">The sequence shown here is derived from an EMBL/GenBank/DDBJ whole genome shotgun (WGS) entry which is preliminary data.</text>
</comment>
<dbReference type="EMBL" id="JAMQYH010000003">
    <property type="protein sequence ID" value="KAJ1693741.1"/>
    <property type="molecule type" value="Genomic_DNA"/>
</dbReference>
<dbReference type="GO" id="GO:0005524">
    <property type="term" value="F:ATP binding"/>
    <property type="evidence" value="ECO:0007669"/>
    <property type="project" value="InterPro"/>
</dbReference>
<evidence type="ECO:0000256" key="2">
    <source>
        <dbReference type="ARBA" id="ARBA00004906"/>
    </source>
</evidence>
<organism evidence="8 9">
    <name type="scientific">Rhynchospora breviuscula</name>
    <dbReference type="NCBI Taxonomy" id="2022672"/>
    <lineage>
        <taxon>Eukaryota</taxon>
        <taxon>Viridiplantae</taxon>
        <taxon>Streptophyta</taxon>
        <taxon>Embryophyta</taxon>
        <taxon>Tracheophyta</taxon>
        <taxon>Spermatophyta</taxon>
        <taxon>Magnoliopsida</taxon>
        <taxon>Liliopsida</taxon>
        <taxon>Poales</taxon>
        <taxon>Cyperaceae</taxon>
        <taxon>Cyperoideae</taxon>
        <taxon>Rhynchosporeae</taxon>
        <taxon>Rhynchospora</taxon>
    </lineage>
</organism>
<proteinExistence type="predicted"/>
<accession>A0A9Q0CGV8</accession>
<sequence length="226" mass="25181">MSKLSDFGISRIIKQSDSNTTAFYHTTHPAGTFAYMDPQFHSTGQLTTKSDVYSFGIIVLRLLTGKPPMYIASEVQEAMRSGRLQSIVDKSAGKWPFELAKKLAKLGLRCADMSIRRRPDMSQVWSMIDSLVKAASQSGALSSVGSSTFCEERVPSHFICPILQEIMKDPCIAADGFTYEAEAIKTWLNTGHNTSPMTNLILAHHNLIPNYVLRSAIHEWIEHQKS</sequence>
<evidence type="ECO:0000313" key="8">
    <source>
        <dbReference type="EMBL" id="KAJ1693741.1"/>
    </source>
</evidence>
<keyword evidence="9" id="KW-1185">Reference proteome</keyword>
<feature type="domain" description="Protein kinase" evidence="6">
    <location>
        <begin position="1"/>
        <end position="132"/>
    </location>
</feature>
<dbReference type="PANTHER" id="PTHR45647">
    <property type="entry name" value="OS02G0152300 PROTEIN"/>
    <property type="match status" value="1"/>
</dbReference>
<dbReference type="GO" id="GO:0016567">
    <property type="term" value="P:protein ubiquitination"/>
    <property type="evidence" value="ECO:0007669"/>
    <property type="project" value="InterPro"/>
</dbReference>
<evidence type="ECO:0000256" key="3">
    <source>
        <dbReference type="ARBA" id="ARBA00012483"/>
    </source>
</evidence>
<dbReference type="GO" id="GO:0004672">
    <property type="term" value="F:protein kinase activity"/>
    <property type="evidence" value="ECO:0007669"/>
    <property type="project" value="InterPro"/>
</dbReference>
<reference evidence="8" key="1">
    <citation type="journal article" date="2022" name="Cell">
        <title>Repeat-based holocentromeres influence genome architecture and karyotype evolution.</title>
        <authorList>
            <person name="Hofstatter P.G."/>
            <person name="Thangavel G."/>
            <person name="Lux T."/>
            <person name="Neumann P."/>
            <person name="Vondrak T."/>
            <person name="Novak P."/>
            <person name="Zhang M."/>
            <person name="Costa L."/>
            <person name="Castellani M."/>
            <person name="Scott A."/>
            <person name="Toegelov H."/>
            <person name="Fuchs J."/>
            <person name="Mata-Sucre Y."/>
            <person name="Dias Y."/>
            <person name="Vanzela A.L.L."/>
            <person name="Huettel B."/>
            <person name="Almeida C.C.S."/>
            <person name="Simkova H."/>
            <person name="Souza G."/>
            <person name="Pedrosa-Harand A."/>
            <person name="Macas J."/>
            <person name="Mayer K.F.X."/>
            <person name="Houben A."/>
            <person name="Marques A."/>
        </authorList>
    </citation>
    <scope>NUCLEOTIDE SEQUENCE</scope>
    <source>
        <strain evidence="8">RhyBre1mFocal</strain>
    </source>
</reference>
<keyword evidence="5" id="KW-0833">Ubl conjugation pathway</keyword>
<dbReference type="Proteomes" id="UP001151287">
    <property type="component" value="Unassembled WGS sequence"/>
</dbReference>
<evidence type="ECO:0000256" key="1">
    <source>
        <dbReference type="ARBA" id="ARBA00000900"/>
    </source>
</evidence>
<evidence type="ECO:0000259" key="6">
    <source>
        <dbReference type="PROSITE" id="PS50011"/>
    </source>
</evidence>
<evidence type="ECO:0000256" key="5">
    <source>
        <dbReference type="ARBA" id="ARBA00022786"/>
    </source>
</evidence>
<dbReference type="OrthoDB" id="10064100at2759"/>
<dbReference type="InterPro" id="IPR013083">
    <property type="entry name" value="Znf_RING/FYVE/PHD"/>
</dbReference>
<dbReference type="Gene3D" id="1.10.510.10">
    <property type="entry name" value="Transferase(Phosphotransferase) domain 1"/>
    <property type="match status" value="1"/>
</dbReference>
<dbReference type="PROSITE" id="PS51698">
    <property type="entry name" value="U_BOX"/>
    <property type="match status" value="1"/>
</dbReference>
<dbReference type="SUPFAM" id="SSF56112">
    <property type="entry name" value="Protein kinase-like (PK-like)"/>
    <property type="match status" value="1"/>
</dbReference>
<name>A0A9Q0CGV8_9POAL</name>
<evidence type="ECO:0000313" key="9">
    <source>
        <dbReference type="Proteomes" id="UP001151287"/>
    </source>
</evidence>
<dbReference type="CDD" id="cd16655">
    <property type="entry name" value="RING-Ubox_WDSUB1-like"/>
    <property type="match status" value="1"/>
</dbReference>